<proteinExistence type="predicted"/>
<dbReference type="Proteomes" id="UP000051298">
    <property type="component" value="Unassembled WGS sequence"/>
</dbReference>
<dbReference type="AlphaFoldDB" id="A0A0N7LTF2"/>
<accession>A0A0N7LTF2</accession>
<dbReference type="InterPro" id="IPR017495">
    <property type="entry name" value="PuhC"/>
</dbReference>
<dbReference type="NCBIfam" id="TIGR03054">
    <property type="entry name" value="photo_alph_chp1"/>
    <property type="match status" value="1"/>
</dbReference>
<evidence type="ECO:0000256" key="1">
    <source>
        <dbReference type="SAM" id="Phobius"/>
    </source>
</evidence>
<keyword evidence="1" id="KW-1133">Transmembrane helix</keyword>
<keyword evidence="1" id="KW-0812">Transmembrane</keyword>
<gene>
    <name evidence="2" type="ORF">THS5294_01825</name>
</gene>
<reference evidence="2 3" key="1">
    <citation type="submission" date="2015-09" db="EMBL/GenBank/DDBJ databases">
        <authorList>
            <consortium name="Swine Surveillance"/>
        </authorList>
    </citation>
    <scope>NUCLEOTIDE SEQUENCE [LARGE SCALE GENOMIC DNA]</scope>
    <source>
        <strain evidence="2 3">CECT 5294</strain>
    </source>
</reference>
<organism evidence="2 3">
    <name type="scientific">Thalassobacter stenotrophicus</name>
    <dbReference type="NCBI Taxonomy" id="266809"/>
    <lineage>
        <taxon>Bacteria</taxon>
        <taxon>Pseudomonadati</taxon>
        <taxon>Pseudomonadota</taxon>
        <taxon>Alphaproteobacteria</taxon>
        <taxon>Rhodobacterales</taxon>
        <taxon>Roseobacteraceae</taxon>
        <taxon>Thalassobacter</taxon>
    </lineage>
</organism>
<feature type="transmembrane region" description="Helical" evidence="1">
    <location>
        <begin position="20"/>
        <end position="39"/>
    </location>
</feature>
<name>A0A0N7LTF2_9RHOB</name>
<evidence type="ECO:0000313" key="3">
    <source>
        <dbReference type="Proteomes" id="UP000051298"/>
    </source>
</evidence>
<dbReference type="EMBL" id="CYRX01000026">
    <property type="protein sequence ID" value="CUH60530.1"/>
    <property type="molecule type" value="Genomic_DNA"/>
</dbReference>
<dbReference type="STRING" id="266809.PM03_13365"/>
<keyword evidence="1" id="KW-0472">Membrane</keyword>
<dbReference type="RefSeq" id="WP_058123493.1">
    <property type="nucleotide sequence ID" value="NZ_CYRX01000026.1"/>
</dbReference>
<evidence type="ECO:0000313" key="2">
    <source>
        <dbReference type="EMBL" id="CUH60530.1"/>
    </source>
</evidence>
<sequence>MTPEQKLVERDKEMIPVLLLRALLVLVICALIIVAYARLTDRPLEAMPMMEGSDVGVVKERVLFISADGMSGAARVLDANGSLIADLDETQGGFVAGVYRVLKRTRTQAGLSPDLPVRLVLFENGQLSLRDDHTAWRAELIGFGASNAATFAAMLEE</sequence>
<protein>
    <submittedName>
        <fullName evidence="2">Putative photosynthetic complex assembly protein</fullName>
    </submittedName>
</protein>